<organism evidence="8 9">
    <name type="scientific">Glomus cerebriforme</name>
    <dbReference type="NCBI Taxonomy" id="658196"/>
    <lineage>
        <taxon>Eukaryota</taxon>
        <taxon>Fungi</taxon>
        <taxon>Fungi incertae sedis</taxon>
        <taxon>Mucoromycota</taxon>
        <taxon>Glomeromycotina</taxon>
        <taxon>Glomeromycetes</taxon>
        <taxon>Glomerales</taxon>
        <taxon>Glomeraceae</taxon>
        <taxon>Glomus</taxon>
    </lineage>
</organism>
<evidence type="ECO:0000256" key="4">
    <source>
        <dbReference type="ARBA" id="ARBA00022786"/>
    </source>
</evidence>
<dbReference type="SUPFAM" id="SSF117289">
    <property type="entry name" value="Nucleoporin domain"/>
    <property type="match status" value="1"/>
</dbReference>
<dbReference type="EMBL" id="QKYT01000026">
    <property type="protein sequence ID" value="RIA97673.1"/>
    <property type="molecule type" value="Genomic_DNA"/>
</dbReference>
<dbReference type="Pfam" id="PF12894">
    <property type="entry name" value="ANAPC4_WD40"/>
    <property type="match status" value="1"/>
</dbReference>
<evidence type="ECO:0000256" key="1">
    <source>
        <dbReference type="ARBA" id="ARBA00016067"/>
    </source>
</evidence>
<dbReference type="GO" id="GO:0005680">
    <property type="term" value="C:anaphase-promoting complex"/>
    <property type="evidence" value="ECO:0007669"/>
    <property type="project" value="InterPro"/>
</dbReference>
<accession>A0A397THG1</accession>
<dbReference type="InterPro" id="IPR024789">
    <property type="entry name" value="APC4"/>
</dbReference>
<dbReference type="Gene3D" id="2.130.10.10">
    <property type="entry name" value="YVTN repeat-like/Quinoprotein amine dehydrogenase"/>
    <property type="match status" value="1"/>
</dbReference>
<evidence type="ECO:0000259" key="7">
    <source>
        <dbReference type="Pfam" id="PF12896"/>
    </source>
</evidence>
<sequence length="751" mass="86576">MIFQHEVVASHIPFRLMNQHAVNDPIKLISMCPTMDLLAVCTETNSVWVARWFNALEKIWTLPAGKHANDKVEALTWRPDGKVIALGYSSGAIRLYNVDKLEMIHELFPPPIDSQQSFNSITSSAVNFLIWVQENESDNKNVNEQQINYLSTHPVQRYLPKLNTIPRAKPISNLLGNINESYEDELEDEPSNLIDLLIAGDASGNLHLSAKIIKASITPDLSYIILFVRASYTSPVVISKTSKNDRLVEVILNTGLLHTRKNEIRTLSQTYTTIKYLTEYIFEGFEQIKAEYENMKSNAKIYIDKFKLVLLENNANSKLSAEFVHFLATGKPSSLLQKYLEMHLTKRGLKDWESKGQKSFEQIREYIHHYVRPGCERLLLRLSTLIGYCKWQQKFKDLGLSESYVRSIIVYTECLVNRLENMLNAIDERYINFIEFHHWLQYEFDNIGLADHNQSQEAPPRIDISKVASYIKSSLHMDFLDNYFINPEEPAEIPLPNMLILRCNKMSTSTAYNVVNSVETEEFLDIIDNLIEGSEGTHLLFLDTRIVTQENQTFIYIAFCLSGTVQYSPPSLWVLRSSLKSDNERNSDPFNFEKSLDERTSEITFINLSNQERPNEYFRITDMQLFDDEKMHLIVTGINETENEVSSIAEINYSELNFVQVTGPYIIQVIEKSNRVNVVDQILDQKDLEKFTSLLVHQYRVITQFKPSKLTTNGARGLACILSEDKKRIIILDTNDQEDENEDNNDMMQFS</sequence>
<keyword evidence="2" id="KW-0132">Cell division</keyword>
<dbReference type="GO" id="GO:0034399">
    <property type="term" value="C:nuclear periphery"/>
    <property type="evidence" value="ECO:0007669"/>
    <property type="project" value="TreeGrafter"/>
</dbReference>
<evidence type="ECO:0000313" key="9">
    <source>
        <dbReference type="Proteomes" id="UP000265703"/>
    </source>
</evidence>
<dbReference type="STRING" id="658196.A0A397THG1"/>
<dbReference type="InterPro" id="IPR024790">
    <property type="entry name" value="APC4_long_dom"/>
</dbReference>
<keyword evidence="3" id="KW-0498">Mitosis</keyword>
<dbReference type="PANTHER" id="PTHR13260:SF0">
    <property type="entry name" value="ANAPHASE-PROMOTING COMPLEX SUBUNIT 4"/>
    <property type="match status" value="1"/>
</dbReference>
<evidence type="ECO:0000256" key="2">
    <source>
        <dbReference type="ARBA" id="ARBA00022618"/>
    </source>
</evidence>
<dbReference type="InterPro" id="IPR024977">
    <property type="entry name" value="Apc4-like_WD40_dom"/>
</dbReference>
<name>A0A397THG1_9GLOM</name>
<keyword evidence="4" id="KW-0833">Ubl conjugation pathway</keyword>
<dbReference type="GO" id="GO:0031145">
    <property type="term" value="P:anaphase-promoting complex-dependent catabolic process"/>
    <property type="evidence" value="ECO:0007669"/>
    <property type="project" value="InterPro"/>
</dbReference>
<feature type="domain" description="Anaphase-promoting complex subunit 4-like WD40" evidence="6">
    <location>
        <begin position="30"/>
        <end position="107"/>
    </location>
</feature>
<gene>
    <name evidence="8" type="ORF">C1645_813728</name>
</gene>
<dbReference type="OrthoDB" id="2110451at2759"/>
<dbReference type="AlphaFoldDB" id="A0A397THG1"/>
<keyword evidence="9" id="KW-1185">Reference proteome</keyword>
<protein>
    <recommendedName>
        <fullName evidence="1">Anaphase-promoting complex subunit 4</fullName>
    </recommendedName>
</protein>
<dbReference type="Pfam" id="PF12896">
    <property type="entry name" value="ANAPC4"/>
    <property type="match status" value="1"/>
</dbReference>
<dbReference type="GO" id="GO:0051301">
    <property type="term" value="P:cell division"/>
    <property type="evidence" value="ECO:0007669"/>
    <property type="project" value="UniProtKB-KW"/>
</dbReference>
<evidence type="ECO:0000256" key="5">
    <source>
        <dbReference type="ARBA" id="ARBA00023306"/>
    </source>
</evidence>
<keyword evidence="5" id="KW-0131">Cell cycle</keyword>
<dbReference type="PANTHER" id="PTHR13260">
    <property type="entry name" value="ANAPHASE PROMOTING COMPLEX SUBUNIT 4 APC4"/>
    <property type="match status" value="1"/>
</dbReference>
<dbReference type="Proteomes" id="UP000265703">
    <property type="component" value="Unassembled WGS sequence"/>
</dbReference>
<comment type="caution">
    <text evidence="8">The sequence shown here is derived from an EMBL/GenBank/DDBJ whole genome shotgun (WGS) entry which is preliminary data.</text>
</comment>
<feature type="domain" description="Anaphase-promoting complex subunit 4 long" evidence="7">
    <location>
        <begin position="250"/>
        <end position="446"/>
    </location>
</feature>
<dbReference type="InterPro" id="IPR015943">
    <property type="entry name" value="WD40/YVTN_repeat-like_dom_sf"/>
</dbReference>
<proteinExistence type="predicted"/>
<evidence type="ECO:0000313" key="8">
    <source>
        <dbReference type="EMBL" id="RIA97673.1"/>
    </source>
</evidence>
<evidence type="ECO:0000259" key="6">
    <source>
        <dbReference type="Pfam" id="PF12894"/>
    </source>
</evidence>
<dbReference type="GO" id="GO:0070979">
    <property type="term" value="P:protein K11-linked ubiquitination"/>
    <property type="evidence" value="ECO:0007669"/>
    <property type="project" value="TreeGrafter"/>
</dbReference>
<evidence type="ECO:0000256" key="3">
    <source>
        <dbReference type="ARBA" id="ARBA00022776"/>
    </source>
</evidence>
<reference evidence="8 9" key="1">
    <citation type="submission" date="2018-06" db="EMBL/GenBank/DDBJ databases">
        <title>Comparative genomics reveals the genomic features of Rhizophagus irregularis, R. cerebriforme, R. diaphanum and Gigaspora rosea, and their symbiotic lifestyle signature.</title>
        <authorList>
            <person name="Morin E."/>
            <person name="San Clemente H."/>
            <person name="Chen E.C.H."/>
            <person name="De La Providencia I."/>
            <person name="Hainaut M."/>
            <person name="Kuo A."/>
            <person name="Kohler A."/>
            <person name="Murat C."/>
            <person name="Tang N."/>
            <person name="Roy S."/>
            <person name="Loubradou J."/>
            <person name="Henrissat B."/>
            <person name="Grigoriev I.V."/>
            <person name="Corradi N."/>
            <person name="Roux C."/>
            <person name="Martin F.M."/>
        </authorList>
    </citation>
    <scope>NUCLEOTIDE SEQUENCE [LARGE SCALE GENOMIC DNA]</scope>
    <source>
        <strain evidence="8 9">DAOM 227022</strain>
    </source>
</reference>